<reference evidence="2 3" key="1">
    <citation type="submission" date="2023-03" db="EMBL/GenBank/DDBJ databases">
        <title>WGS of Gossypium arboreum.</title>
        <authorList>
            <person name="Yu D."/>
        </authorList>
    </citation>
    <scope>NUCLEOTIDE SEQUENCE [LARGE SCALE GENOMIC DNA]</scope>
    <source>
        <tissue evidence="2">Leaf</tissue>
    </source>
</reference>
<keyword evidence="3" id="KW-1185">Reference proteome</keyword>
<name>A0ABR0PDM6_GOSAR</name>
<comment type="caution">
    <text evidence="2">The sequence shown here is derived from an EMBL/GenBank/DDBJ whole genome shotgun (WGS) entry which is preliminary data.</text>
</comment>
<dbReference type="Proteomes" id="UP001358586">
    <property type="component" value="Chromosome 7"/>
</dbReference>
<protein>
    <recommendedName>
        <fullName evidence="4">CASP-like protein</fullName>
    </recommendedName>
</protein>
<sequence length="93" mass="10184">MTLGDSQPYNIADASVPYDSRSSSKDPMELPQGPVTRAKAKAFKDSIFALVALSGTIFRLESFQVITVTIQGCYKLNKVAFQVIFSYKAMGLL</sequence>
<accession>A0ABR0PDM6</accession>
<organism evidence="2 3">
    <name type="scientific">Gossypium arboreum</name>
    <name type="common">Tree cotton</name>
    <name type="synonym">Gossypium nanking</name>
    <dbReference type="NCBI Taxonomy" id="29729"/>
    <lineage>
        <taxon>Eukaryota</taxon>
        <taxon>Viridiplantae</taxon>
        <taxon>Streptophyta</taxon>
        <taxon>Embryophyta</taxon>
        <taxon>Tracheophyta</taxon>
        <taxon>Spermatophyta</taxon>
        <taxon>Magnoliopsida</taxon>
        <taxon>eudicotyledons</taxon>
        <taxon>Gunneridae</taxon>
        <taxon>Pentapetalae</taxon>
        <taxon>rosids</taxon>
        <taxon>malvids</taxon>
        <taxon>Malvales</taxon>
        <taxon>Malvaceae</taxon>
        <taxon>Malvoideae</taxon>
        <taxon>Gossypium</taxon>
    </lineage>
</organism>
<proteinExistence type="predicted"/>
<dbReference type="EMBL" id="JARKNE010000007">
    <property type="protein sequence ID" value="KAK5819293.1"/>
    <property type="molecule type" value="Genomic_DNA"/>
</dbReference>
<evidence type="ECO:0000256" key="1">
    <source>
        <dbReference type="SAM" id="MobiDB-lite"/>
    </source>
</evidence>
<evidence type="ECO:0000313" key="3">
    <source>
        <dbReference type="Proteomes" id="UP001358586"/>
    </source>
</evidence>
<evidence type="ECO:0000313" key="2">
    <source>
        <dbReference type="EMBL" id="KAK5819293.1"/>
    </source>
</evidence>
<gene>
    <name evidence="2" type="ORF">PVK06_024270</name>
</gene>
<feature type="region of interest" description="Disordered" evidence="1">
    <location>
        <begin position="1"/>
        <end position="32"/>
    </location>
</feature>
<evidence type="ECO:0008006" key="4">
    <source>
        <dbReference type="Google" id="ProtNLM"/>
    </source>
</evidence>